<dbReference type="AlphaFoldDB" id="A0A1H9L7A2"/>
<evidence type="ECO:0000313" key="7">
    <source>
        <dbReference type="EMBL" id="SER07240.1"/>
    </source>
</evidence>
<dbReference type="GO" id="GO:0005506">
    <property type="term" value="F:iron ion binding"/>
    <property type="evidence" value="ECO:0007669"/>
    <property type="project" value="InterPro"/>
</dbReference>
<dbReference type="Proteomes" id="UP000199233">
    <property type="component" value="Unassembled WGS sequence"/>
</dbReference>
<keyword evidence="3" id="KW-0223">Dioxygenase</keyword>
<reference evidence="8" key="1">
    <citation type="submission" date="2016-10" db="EMBL/GenBank/DDBJ databases">
        <authorList>
            <person name="Varghese N."/>
            <person name="Submissions S."/>
        </authorList>
    </citation>
    <scope>NUCLEOTIDE SEQUENCE [LARGE SCALE GENOMIC DNA]</scope>
    <source>
        <strain evidence="8">DSM 25927</strain>
    </source>
</reference>
<dbReference type="GO" id="GO:0051213">
    <property type="term" value="F:dioxygenase activity"/>
    <property type="evidence" value="ECO:0007669"/>
    <property type="project" value="UniProtKB-KW"/>
</dbReference>
<comment type="cofactor">
    <cofactor evidence="1">
        <name>L-ascorbate</name>
        <dbReference type="ChEBI" id="CHEBI:38290"/>
    </cofactor>
</comment>
<proteinExistence type="predicted"/>
<dbReference type="EMBL" id="FOFS01000015">
    <property type="protein sequence ID" value="SER07240.1"/>
    <property type="molecule type" value="Genomic_DNA"/>
</dbReference>
<gene>
    <name evidence="7" type="ORF">SAMN04488038_11548</name>
</gene>
<dbReference type="PANTHER" id="PTHR10869:SF246">
    <property type="entry name" value="TRANSMEMBRANE PROLYL 4-HYDROXYLASE"/>
    <property type="match status" value="1"/>
</dbReference>
<accession>A0A1H9L7A2</accession>
<keyword evidence="5" id="KW-0408">Iron</keyword>
<dbReference type="RefSeq" id="WP_093289035.1">
    <property type="nucleotide sequence ID" value="NZ_FOFS01000015.1"/>
</dbReference>
<evidence type="ECO:0000256" key="3">
    <source>
        <dbReference type="ARBA" id="ARBA00022964"/>
    </source>
</evidence>
<evidence type="ECO:0000259" key="6">
    <source>
        <dbReference type="SMART" id="SM00702"/>
    </source>
</evidence>
<dbReference type="GO" id="GO:0016705">
    <property type="term" value="F:oxidoreductase activity, acting on paired donors, with incorporation or reduction of molecular oxygen"/>
    <property type="evidence" value="ECO:0007669"/>
    <property type="project" value="InterPro"/>
</dbReference>
<sequence length="188" mass="21692">MQPYDMRRFIRVYDGDLDAEICAGMIESFEHSAAQHQPNGRGRHAGLERSAWTELNLSRVANPGFLNLFRHKLTHALARYNEDLRLTIPIPDSPQCADLILKRYRRGGDEGFQLHFDSIYGVANRYLVFLWYLNDVQEGGGTAFPDLGLRVEARRGRLLMFPPYWNYQHIGEPPLSGDKYIVSTYLLF</sequence>
<dbReference type="Gene3D" id="2.60.120.620">
    <property type="entry name" value="q2cbj1_9rhob like domain"/>
    <property type="match status" value="1"/>
</dbReference>
<evidence type="ECO:0000256" key="5">
    <source>
        <dbReference type="ARBA" id="ARBA00023004"/>
    </source>
</evidence>
<dbReference type="STRING" id="489703.SAMN04488038_11548"/>
<dbReference type="OrthoDB" id="564897at2"/>
<dbReference type="InterPro" id="IPR006620">
    <property type="entry name" value="Pro_4_hyd_alph"/>
</dbReference>
<evidence type="ECO:0000256" key="1">
    <source>
        <dbReference type="ARBA" id="ARBA00001961"/>
    </source>
</evidence>
<keyword evidence="4" id="KW-0560">Oxidoreductase</keyword>
<evidence type="ECO:0000256" key="2">
    <source>
        <dbReference type="ARBA" id="ARBA00022723"/>
    </source>
</evidence>
<feature type="domain" description="Prolyl 4-hydroxylase alpha subunit" evidence="6">
    <location>
        <begin position="8"/>
        <end position="187"/>
    </location>
</feature>
<dbReference type="GO" id="GO:0031418">
    <property type="term" value="F:L-ascorbic acid binding"/>
    <property type="evidence" value="ECO:0007669"/>
    <property type="project" value="InterPro"/>
</dbReference>
<dbReference type="SMART" id="SM00702">
    <property type="entry name" value="P4Hc"/>
    <property type="match status" value="1"/>
</dbReference>
<keyword evidence="2" id="KW-0479">Metal-binding</keyword>
<dbReference type="InterPro" id="IPR045054">
    <property type="entry name" value="P4HA-like"/>
</dbReference>
<dbReference type="PANTHER" id="PTHR10869">
    <property type="entry name" value="PROLYL 4-HYDROXYLASE ALPHA SUBUNIT"/>
    <property type="match status" value="1"/>
</dbReference>
<organism evidence="7 8">
    <name type="scientific">Solimonas aquatica</name>
    <dbReference type="NCBI Taxonomy" id="489703"/>
    <lineage>
        <taxon>Bacteria</taxon>
        <taxon>Pseudomonadati</taxon>
        <taxon>Pseudomonadota</taxon>
        <taxon>Gammaproteobacteria</taxon>
        <taxon>Nevskiales</taxon>
        <taxon>Nevskiaceae</taxon>
        <taxon>Solimonas</taxon>
    </lineage>
</organism>
<evidence type="ECO:0000256" key="4">
    <source>
        <dbReference type="ARBA" id="ARBA00023002"/>
    </source>
</evidence>
<name>A0A1H9L7A2_9GAMM</name>
<dbReference type="InterPro" id="IPR044862">
    <property type="entry name" value="Pro_4_hyd_alph_FE2OG_OXY"/>
</dbReference>
<evidence type="ECO:0000313" key="8">
    <source>
        <dbReference type="Proteomes" id="UP000199233"/>
    </source>
</evidence>
<keyword evidence="8" id="KW-1185">Reference proteome</keyword>
<protein>
    <recommendedName>
        <fullName evidence="6">Prolyl 4-hydroxylase alpha subunit domain-containing protein</fullName>
    </recommendedName>
</protein>
<dbReference type="Pfam" id="PF13640">
    <property type="entry name" value="2OG-FeII_Oxy_3"/>
    <property type="match status" value="1"/>
</dbReference>